<dbReference type="Gene3D" id="2.60.120.620">
    <property type="entry name" value="q2cbj1_9rhob like domain"/>
    <property type="match status" value="1"/>
</dbReference>
<dbReference type="PANTHER" id="PTHR10869:SF246">
    <property type="entry name" value="TRANSMEMBRANE PROLYL 4-HYDROXYLASE"/>
    <property type="match status" value="1"/>
</dbReference>
<dbReference type="Proteomes" id="UP001221189">
    <property type="component" value="Unassembled WGS sequence"/>
</dbReference>
<evidence type="ECO:0000256" key="6">
    <source>
        <dbReference type="ARBA" id="ARBA00023004"/>
    </source>
</evidence>
<keyword evidence="5" id="KW-0560">Oxidoreductase</keyword>
<keyword evidence="4" id="KW-0223">Dioxygenase</keyword>
<dbReference type="InterPro" id="IPR045054">
    <property type="entry name" value="P4HA-like"/>
</dbReference>
<evidence type="ECO:0000256" key="2">
    <source>
        <dbReference type="ARBA" id="ARBA00022723"/>
    </source>
</evidence>
<dbReference type="RefSeq" id="WP_273601826.1">
    <property type="nucleotide sequence ID" value="NZ_JAQQXT010000013.1"/>
</dbReference>
<evidence type="ECO:0000256" key="4">
    <source>
        <dbReference type="ARBA" id="ARBA00022964"/>
    </source>
</evidence>
<dbReference type="PANTHER" id="PTHR10869">
    <property type="entry name" value="PROLYL 4-HYDROXYLASE ALPHA SUBUNIT"/>
    <property type="match status" value="1"/>
</dbReference>
<proteinExistence type="predicted"/>
<comment type="cofactor">
    <cofactor evidence="1">
        <name>L-ascorbate</name>
        <dbReference type="ChEBI" id="CHEBI:38290"/>
    </cofactor>
</comment>
<protein>
    <submittedName>
        <fullName evidence="8">2OG-Fe(II) oxygenase</fullName>
    </submittedName>
</protein>
<dbReference type="PROSITE" id="PS51471">
    <property type="entry name" value="FE2OG_OXY"/>
    <property type="match status" value="1"/>
</dbReference>
<dbReference type="InterPro" id="IPR044862">
    <property type="entry name" value="Pro_4_hyd_alph_FE2OG_OXY"/>
</dbReference>
<keyword evidence="2" id="KW-0479">Metal-binding</keyword>
<keyword evidence="9" id="KW-1185">Reference proteome</keyword>
<sequence>MSAHQNQSIQQQAISPELRVWIQEQLAQGFTRAQLLDAMKSSGWQEDLAARALDESRTDSDAQTPAELQIASKVPELDLSGGQPTLWIDGHEVKVLMSITQPRVVVLGGLLSDAECDAMVAAASARLARSETVATTPGGSEINPARTSDGMFFERGESELIRTIESRLAKLLNWPIDHGEGLQVLRYRPGAEYLPHYDYFDPTMDGAAAILKRGGQRVGTLVMYLNTPQAGGATIFPDIKLDVSPVKGNAVFFSYDRPHPQTQSLHGGAPVREGEKWVATKWLRAGVFV</sequence>
<dbReference type="Pfam" id="PF13640">
    <property type="entry name" value="2OG-FeII_Oxy_3"/>
    <property type="match status" value="1"/>
</dbReference>
<dbReference type="InterPro" id="IPR006620">
    <property type="entry name" value="Pro_4_hyd_alph"/>
</dbReference>
<feature type="domain" description="Fe2OG dioxygenase" evidence="7">
    <location>
        <begin position="178"/>
        <end position="285"/>
    </location>
</feature>
<gene>
    <name evidence="8" type="ORF">PRZ03_18980</name>
</gene>
<keyword evidence="3" id="KW-0847">Vitamin C</keyword>
<evidence type="ECO:0000313" key="9">
    <source>
        <dbReference type="Proteomes" id="UP001221189"/>
    </source>
</evidence>
<accession>A0ABT5KI95</accession>
<evidence type="ECO:0000313" key="8">
    <source>
        <dbReference type="EMBL" id="MDC8773664.1"/>
    </source>
</evidence>
<evidence type="ECO:0000259" key="7">
    <source>
        <dbReference type="PROSITE" id="PS51471"/>
    </source>
</evidence>
<dbReference type="InterPro" id="IPR005123">
    <property type="entry name" value="Oxoglu/Fe-dep_dioxygenase_dom"/>
</dbReference>
<reference evidence="8 9" key="1">
    <citation type="submission" date="2022-10" db="EMBL/GenBank/DDBJ databases">
        <title>Paucibacter sp. hw1 Genome sequencing.</title>
        <authorList>
            <person name="Park S."/>
        </authorList>
    </citation>
    <scope>NUCLEOTIDE SEQUENCE [LARGE SCALE GENOMIC DNA]</scope>
    <source>
        <strain evidence="9">hw1</strain>
    </source>
</reference>
<organism evidence="8 9">
    <name type="scientific">Roseateles albus</name>
    <dbReference type="NCBI Taxonomy" id="2987525"/>
    <lineage>
        <taxon>Bacteria</taxon>
        <taxon>Pseudomonadati</taxon>
        <taxon>Pseudomonadota</taxon>
        <taxon>Betaproteobacteria</taxon>
        <taxon>Burkholderiales</taxon>
        <taxon>Sphaerotilaceae</taxon>
        <taxon>Roseateles</taxon>
    </lineage>
</organism>
<name>A0ABT5KI95_9BURK</name>
<evidence type="ECO:0000256" key="3">
    <source>
        <dbReference type="ARBA" id="ARBA00022896"/>
    </source>
</evidence>
<keyword evidence="6" id="KW-0408">Iron</keyword>
<evidence type="ECO:0000256" key="1">
    <source>
        <dbReference type="ARBA" id="ARBA00001961"/>
    </source>
</evidence>
<comment type="caution">
    <text evidence="8">The sequence shown here is derived from an EMBL/GenBank/DDBJ whole genome shotgun (WGS) entry which is preliminary data.</text>
</comment>
<dbReference type="SMART" id="SM00702">
    <property type="entry name" value="P4Hc"/>
    <property type="match status" value="1"/>
</dbReference>
<dbReference type="EMBL" id="JAQQXT010000013">
    <property type="protein sequence ID" value="MDC8773664.1"/>
    <property type="molecule type" value="Genomic_DNA"/>
</dbReference>
<evidence type="ECO:0000256" key="5">
    <source>
        <dbReference type="ARBA" id="ARBA00023002"/>
    </source>
</evidence>